<reference evidence="1" key="2">
    <citation type="submission" date="2023-06" db="EMBL/GenBank/DDBJ databases">
        <authorList>
            <person name="Ma L."/>
            <person name="Liu K.-W."/>
            <person name="Li Z."/>
            <person name="Hsiao Y.-Y."/>
            <person name="Qi Y."/>
            <person name="Fu T."/>
            <person name="Tang G."/>
            <person name="Zhang D."/>
            <person name="Sun W.-H."/>
            <person name="Liu D.-K."/>
            <person name="Li Y."/>
            <person name="Chen G.-Z."/>
            <person name="Liu X.-D."/>
            <person name="Liao X.-Y."/>
            <person name="Jiang Y.-T."/>
            <person name="Yu X."/>
            <person name="Hao Y."/>
            <person name="Huang J."/>
            <person name="Zhao X.-W."/>
            <person name="Ke S."/>
            <person name="Chen Y.-Y."/>
            <person name="Wu W.-L."/>
            <person name="Hsu J.-L."/>
            <person name="Lin Y.-F."/>
            <person name="Huang M.-D."/>
            <person name="Li C.-Y."/>
            <person name="Huang L."/>
            <person name="Wang Z.-W."/>
            <person name="Zhao X."/>
            <person name="Zhong W.-Y."/>
            <person name="Peng D.-H."/>
            <person name="Ahmad S."/>
            <person name="Lan S."/>
            <person name="Zhang J.-S."/>
            <person name="Tsai W.-C."/>
            <person name="Van De Peer Y."/>
            <person name="Liu Z.-J."/>
        </authorList>
    </citation>
    <scope>NUCLEOTIDE SEQUENCE</scope>
    <source>
        <strain evidence="1">CP</strain>
        <tissue evidence="1">Leaves</tissue>
    </source>
</reference>
<name>A0AAV9C1S7_ACOCL</name>
<proteinExistence type="predicted"/>
<gene>
    <name evidence="1" type="ORF">QJS10_CPB21g01017</name>
</gene>
<dbReference type="AlphaFoldDB" id="A0AAV9C1S7"/>
<sequence>MGNVPPADHQQMVVVADKATATLVMTNITHLMPLLKPLPGGDFAVMMTRIRLETIRLAMAQATRGQCFAGSSMASTPMHPAAERINLVLGLP</sequence>
<accession>A0AAV9C1S7</accession>
<reference evidence="1" key="1">
    <citation type="journal article" date="2023" name="Nat. Commun.">
        <title>Diploid and tetraploid genomes of Acorus and the evolution of monocots.</title>
        <authorList>
            <person name="Ma L."/>
            <person name="Liu K.W."/>
            <person name="Li Z."/>
            <person name="Hsiao Y.Y."/>
            <person name="Qi Y."/>
            <person name="Fu T."/>
            <person name="Tang G.D."/>
            <person name="Zhang D."/>
            <person name="Sun W.H."/>
            <person name="Liu D.K."/>
            <person name="Li Y."/>
            <person name="Chen G.Z."/>
            <person name="Liu X.D."/>
            <person name="Liao X.Y."/>
            <person name="Jiang Y.T."/>
            <person name="Yu X."/>
            <person name="Hao Y."/>
            <person name="Huang J."/>
            <person name="Zhao X.W."/>
            <person name="Ke S."/>
            <person name="Chen Y.Y."/>
            <person name="Wu W.L."/>
            <person name="Hsu J.L."/>
            <person name="Lin Y.F."/>
            <person name="Huang M.D."/>
            <person name="Li C.Y."/>
            <person name="Huang L."/>
            <person name="Wang Z.W."/>
            <person name="Zhao X."/>
            <person name="Zhong W.Y."/>
            <person name="Peng D.H."/>
            <person name="Ahmad S."/>
            <person name="Lan S."/>
            <person name="Zhang J.S."/>
            <person name="Tsai W.C."/>
            <person name="Van de Peer Y."/>
            <person name="Liu Z.J."/>
        </authorList>
    </citation>
    <scope>NUCLEOTIDE SEQUENCE</scope>
    <source>
        <strain evidence="1">CP</strain>
    </source>
</reference>
<protein>
    <submittedName>
        <fullName evidence="1">Uncharacterized protein</fullName>
    </submittedName>
</protein>
<evidence type="ECO:0000313" key="1">
    <source>
        <dbReference type="EMBL" id="KAK1283075.1"/>
    </source>
</evidence>
<keyword evidence="2" id="KW-1185">Reference proteome</keyword>
<evidence type="ECO:0000313" key="2">
    <source>
        <dbReference type="Proteomes" id="UP001180020"/>
    </source>
</evidence>
<organism evidence="1 2">
    <name type="scientific">Acorus calamus</name>
    <name type="common">Sweet flag</name>
    <dbReference type="NCBI Taxonomy" id="4465"/>
    <lineage>
        <taxon>Eukaryota</taxon>
        <taxon>Viridiplantae</taxon>
        <taxon>Streptophyta</taxon>
        <taxon>Embryophyta</taxon>
        <taxon>Tracheophyta</taxon>
        <taxon>Spermatophyta</taxon>
        <taxon>Magnoliopsida</taxon>
        <taxon>Liliopsida</taxon>
        <taxon>Acoraceae</taxon>
        <taxon>Acorus</taxon>
    </lineage>
</organism>
<dbReference type="EMBL" id="JAUJYO010000021">
    <property type="protein sequence ID" value="KAK1283075.1"/>
    <property type="molecule type" value="Genomic_DNA"/>
</dbReference>
<comment type="caution">
    <text evidence="1">The sequence shown here is derived from an EMBL/GenBank/DDBJ whole genome shotgun (WGS) entry which is preliminary data.</text>
</comment>
<dbReference type="Proteomes" id="UP001180020">
    <property type="component" value="Unassembled WGS sequence"/>
</dbReference>